<comment type="caution">
    <text evidence="2">The sequence shown here is derived from an EMBL/GenBank/DDBJ whole genome shotgun (WGS) entry which is preliminary data.</text>
</comment>
<evidence type="ECO:0000259" key="1">
    <source>
        <dbReference type="Pfam" id="PF20150"/>
    </source>
</evidence>
<dbReference type="EMBL" id="JAHMHQ010000010">
    <property type="protein sequence ID" value="KAK1636439.1"/>
    <property type="molecule type" value="Genomic_DNA"/>
</dbReference>
<reference evidence="2" key="1">
    <citation type="submission" date="2021-06" db="EMBL/GenBank/DDBJ databases">
        <title>Comparative genomics, transcriptomics and evolutionary studies reveal genomic signatures of adaptation to plant cell wall in hemibiotrophic fungi.</title>
        <authorList>
            <consortium name="DOE Joint Genome Institute"/>
            <person name="Baroncelli R."/>
            <person name="Diaz J.F."/>
            <person name="Benocci T."/>
            <person name="Peng M."/>
            <person name="Battaglia E."/>
            <person name="Haridas S."/>
            <person name="Andreopoulos W."/>
            <person name="Labutti K."/>
            <person name="Pangilinan J."/>
            <person name="Floch G.L."/>
            <person name="Makela M.R."/>
            <person name="Henrissat B."/>
            <person name="Grigoriev I.V."/>
            <person name="Crouch J.A."/>
            <person name="De Vries R.P."/>
            <person name="Sukno S.A."/>
            <person name="Thon M.R."/>
        </authorList>
    </citation>
    <scope>NUCLEOTIDE SEQUENCE</scope>
    <source>
        <strain evidence="2">CBS 102054</strain>
    </source>
</reference>
<dbReference type="AlphaFoldDB" id="A0AAI9ZQQ9"/>
<evidence type="ECO:0000313" key="3">
    <source>
        <dbReference type="Proteomes" id="UP001243989"/>
    </source>
</evidence>
<keyword evidence="3" id="KW-1185">Reference proteome</keyword>
<organism evidence="2 3">
    <name type="scientific">Colletotrichum phormii</name>
    <dbReference type="NCBI Taxonomy" id="359342"/>
    <lineage>
        <taxon>Eukaryota</taxon>
        <taxon>Fungi</taxon>
        <taxon>Dikarya</taxon>
        <taxon>Ascomycota</taxon>
        <taxon>Pezizomycotina</taxon>
        <taxon>Sordariomycetes</taxon>
        <taxon>Hypocreomycetidae</taxon>
        <taxon>Glomerellales</taxon>
        <taxon>Glomerellaceae</taxon>
        <taxon>Colletotrichum</taxon>
        <taxon>Colletotrichum acutatum species complex</taxon>
    </lineage>
</organism>
<dbReference type="PANTHER" id="PTHR35910:SF1">
    <property type="entry name" value="2EXR DOMAIN-CONTAINING PROTEIN"/>
    <property type="match status" value="1"/>
</dbReference>
<sequence>MDELLQLVKSLTDSLDAVIKAQTQQAKTISELAKLCDAKEVSKATATRVKDLAENQEVMAKVMNLHINAMKQQAAMVLSKQLVVAMPSELQEQTSPPLTGFPQFGRLPVEIRNIIWKMALPGRRVIEKIEGELPRRFRSPVIRAVCKEAWEVTNENGSFVFGLELNPAGGTWFNPKKDVLILDNPAGYPLGSFEDCRPDIIAIDLRYFEKPTDFIRVLTCALDAHCREVIVLFRSTPNLKYKKGTAPKLFSLDPNEAIWSAYAPDRPDDLDLDFDITWKEFKSTMQYHWDDEIRQSK</sequence>
<name>A0AAI9ZQQ9_9PEZI</name>
<dbReference type="RefSeq" id="XP_060445046.1">
    <property type="nucleotide sequence ID" value="XM_060592416.1"/>
</dbReference>
<gene>
    <name evidence="2" type="ORF">BDP81DRAFT_449477</name>
</gene>
<accession>A0AAI9ZQQ9</accession>
<feature type="domain" description="2EXR" evidence="1">
    <location>
        <begin position="101"/>
        <end position="180"/>
    </location>
</feature>
<dbReference type="GeneID" id="85477278"/>
<proteinExistence type="predicted"/>
<dbReference type="Pfam" id="PF20150">
    <property type="entry name" value="2EXR"/>
    <property type="match status" value="1"/>
</dbReference>
<protein>
    <recommendedName>
        <fullName evidence="1">2EXR domain-containing protein</fullName>
    </recommendedName>
</protein>
<dbReference type="PANTHER" id="PTHR35910">
    <property type="entry name" value="2EXR DOMAIN-CONTAINING PROTEIN"/>
    <property type="match status" value="1"/>
</dbReference>
<dbReference type="InterPro" id="IPR045518">
    <property type="entry name" value="2EXR"/>
</dbReference>
<dbReference type="Proteomes" id="UP001243989">
    <property type="component" value="Unassembled WGS sequence"/>
</dbReference>
<evidence type="ECO:0000313" key="2">
    <source>
        <dbReference type="EMBL" id="KAK1636439.1"/>
    </source>
</evidence>